<proteinExistence type="inferred from homology"/>
<comment type="subcellular location">
    <subcellularLocation>
        <location evidence="9">Cell membrane</location>
        <topology evidence="9">Single-pass membrane protein</topology>
    </subcellularLocation>
    <subcellularLocation>
        <location evidence="1">Membrane</location>
        <topology evidence="1">Single-pass membrane protein</topology>
    </subcellularLocation>
</comment>
<feature type="compositionally biased region" description="Basic and acidic residues" evidence="11">
    <location>
        <begin position="94"/>
        <end position="108"/>
    </location>
</feature>
<evidence type="ECO:0000256" key="1">
    <source>
        <dbReference type="ARBA" id="ARBA00004167"/>
    </source>
</evidence>
<keyword evidence="5 9" id="KW-0653">Protein transport</keyword>
<dbReference type="Proteomes" id="UP000290172">
    <property type="component" value="Unassembled WGS sequence"/>
</dbReference>
<dbReference type="InterPro" id="IPR018448">
    <property type="entry name" value="TatB"/>
</dbReference>
<sequence length="153" mass="17245">MFGMGFMEILLIAVIAIIALGPEKLPTAMVEIAKFLKKFKSGIEDAKSTLDNELNISEMKEEAAKYKAQIESAKATLNLKENVDLGLNDIINEDKTKTKKSDTEEKNEGTVSLKEPKKKKEKKESKEETPETTQAEDKFKIKLEDFDNTEETK</sequence>
<comment type="similarity">
    <text evidence="9">Belongs to the TatB family.</text>
</comment>
<keyword evidence="4 9" id="KW-0812">Transmembrane</keyword>
<keyword evidence="7 9" id="KW-0811">Translocation</keyword>
<evidence type="ECO:0000256" key="9">
    <source>
        <dbReference type="HAMAP-Rule" id="MF_00237"/>
    </source>
</evidence>
<keyword evidence="8 9" id="KW-0472">Membrane</keyword>
<keyword evidence="10" id="KW-0175">Coiled coil</keyword>
<evidence type="ECO:0000313" key="13">
    <source>
        <dbReference type="Proteomes" id="UP000290172"/>
    </source>
</evidence>
<feature type="compositionally biased region" description="Basic and acidic residues" evidence="11">
    <location>
        <begin position="122"/>
        <end position="153"/>
    </location>
</feature>
<dbReference type="EMBL" id="PDKJ01000001">
    <property type="protein sequence ID" value="RXJ70088.1"/>
    <property type="molecule type" value="Genomic_DNA"/>
</dbReference>
<name>A0A4V1LS12_9BACT</name>
<dbReference type="PRINTS" id="PR01506">
    <property type="entry name" value="TATBPROTEIN"/>
</dbReference>
<evidence type="ECO:0000313" key="12">
    <source>
        <dbReference type="EMBL" id="RXJ70088.1"/>
    </source>
</evidence>
<dbReference type="InterPro" id="IPR003369">
    <property type="entry name" value="TatA/B/E"/>
</dbReference>
<dbReference type="PANTHER" id="PTHR33162">
    <property type="entry name" value="SEC-INDEPENDENT PROTEIN TRANSLOCASE PROTEIN TATA, CHLOROPLASTIC"/>
    <property type="match status" value="1"/>
</dbReference>
<organism evidence="12 13">
    <name type="scientific">Halarcobacter ebronensis</name>
    <dbReference type="NCBI Taxonomy" id="1462615"/>
    <lineage>
        <taxon>Bacteria</taxon>
        <taxon>Pseudomonadati</taxon>
        <taxon>Campylobacterota</taxon>
        <taxon>Epsilonproteobacteria</taxon>
        <taxon>Campylobacterales</taxon>
        <taxon>Arcobacteraceae</taxon>
        <taxon>Halarcobacter</taxon>
    </lineage>
</organism>
<evidence type="ECO:0000256" key="8">
    <source>
        <dbReference type="ARBA" id="ARBA00023136"/>
    </source>
</evidence>
<dbReference type="GO" id="GO:0033281">
    <property type="term" value="C:TAT protein transport complex"/>
    <property type="evidence" value="ECO:0007669"/>
    <property type="project" value="UniProtKB-UniRule"/>
</dbReference>
<gene>
    <name evidence="12" type="primary">tatB</name>
    <name evidence="12" type="ORF">CRV08_00565</name>
</gene>
<evidence type="ECO:0000256" key="6">
    <source>
        <dbReference type="ARBA" id="ARBA00022989"/>
    </source>
</evidence>
<dbReference type="HAMAP" id="MF_00237">
    <property type="entry name" value="TatB"/>
    <property type="match status" value="1"/>
</dbReference>
<evidence type="ECO:0000256" key="2">
    <source>
        <dbReference type="ARBA" id="ARBA00022448"/>
    </source>
</evidence>
<keyword evidence="6 9" id="KW-1133">Transmembrane helix</keyword>
<evidence type="ECO:0000256" key="7">
    <source>
        <dbReference type="ARBA" id="ARBA00023010"/>
    </source>
</evidence>
<evidence type="ECO:0000256" key="3">
    <source>
        <dbReference type="ARBA" id="ARBA00022475"/>
    </source>
</evidence>
<protein>
    <recommendedName>
        <fullName evidence="9">Sec-independent protein translocase protein TatB homolog</fullName>
    </recommendedName>
</protein>
<dbReference type="GO" id="GO:0008320">
    <property type="term" value="F:protein transmembrane transporter activity"/>
    <property type="evidence" value="ECO:0007669"/>
    <property type="project" value="UniProtKB-UniRule"/>
</dbReference>
<comment type="caution">
    <text evidence="12">The sequence shown here is derived from an EMBL/GenBank/DDBJ whole genome shotgun (WGS) entry which is preliminary data.</text>
</comment>
<dbReference type="Gene3D" id="1.20.5.3310">
    <property type="match status" value="1"/>
</dbReference>
<evidence type="ECO:0000256" key="4">
    <source>
        <dbReference type="ARBA" id="ARBA00022692"/>
    </source>
</evidence>
<dbReference type="NCBIfam" id="TIGR01410">
    <property type="entry name" value="tatB"/>
    <property type="match status" value="1"/>
</dbReference>
<dbReference type="Pfam" id="PF02416">
    <property type="entry name" value="TatA_B_E"/>
    <property type="match status" value="1"/>
</dbReference>
<feature type="region of interest" description="Disordered" evidence="11">
    <location>
        <begin position="94"/>
        <end position="153"/>
    </location>
</feature>
<evidence type="ECO:0000256" key="5">
    <source>
        <dbReference type="ARBA" id="ARBA00022927"/>
    </source>
</evidence>
<feature type="coiled-coil region" evidence="10">
    <location>
        <begin position="56"/>
        <end position="83"/>
    </location>
</feature>
<keyword evidence="3 9" id="KW-1003">Cell membrane</keyword>
<evidence type="ECO:0000256" key="11">
    <source>
        <dbReference type="SAM" id="MobiDB-lite"/>
    </source>
</evidence>
<reference evidence="12 13" key="1">
    <citation type="submission" date="2017-10" db="EMBL/GenBank/DDBJ databases">
        <title>Genomics of the genus Arcobacter.</title>
        <authorList>
            <person name="Perez-Cataluna A."/>
            <person name="Figueras M.J."/>
        </authorList>
    </citation>
    <scope>NUCLEOTIDE SEQUENCE [LARGE SCALE GENOMIC DNA]</scope>
    <source>
        <strain evidence="12 13">CECT 8993</strain>
    </source>
</reference>
<accession>A0A4V1LS12</accession>
<dbReference type="GO" id="GO:0043953">
    <property type="term" value="P:protein transport by the Tat complex"/>
    <property type="evidence" value="ECO:0007669"/>
    <property type="project" value="UniProtKB-UniRule"/>
</dbReference>
<keyword evidence="2 9" id="KW-0813">Transport</keyword>
<evidence type="ECO:0000256" key="10">
    <source>
        <dbReference type="SAM" id="Coils"/>
    </source>
</evidence>
<dbReference type="AlphaFoldDB" id="A0A4V1LS12"/>
<dbReference type="PANTHER" id="PTHR33162:SF1">
    <property type="entry name" value="SEC-INDEPENDENT PROTEIN TRANSLOCASE PROTEIN TATA, CHLOROPLASTIC"/>
    <property type="match status" value="1"/>
</dbReference>